<dbReference type="Proteomes" id="UP000001555">
    <property type="component" value="Unassembled WGS sequence"/>
</dbReference>
<dbReference type="EMBL" id="ABJB010063333">
    <property type="status" value="NOT_ANNOTATED_CDS"/>
    <property type="molecule type" value="Genomic_DNA"/>
</dbReference>
<dbReference type="InParanoid" id="B7Q6Z5"/>
<dbReference type="HOGENOM" id="CLU_2362059_0_0_1"/>
<reference evidence="3" key="2">
    <citation type="submission" date="2020-05" db="UniProtKB">
        <authorList>
            <consortium name="EnsemblMetazoa"/>
        </authorList>
    </citation>
    <scope>IDENTIFICATION</scope>
    <source>
        <strain evidence="3">wikel</strain>
    </source>
</reference>
<dbReference type="VEuPathDB" id="VectorBase:ISCI010613"/>
<proteinExistence type="predicted"/>
<sequence>MEAKPAVCSVTRLPEPGPYHSSRVGPGPGVEAIGDPESFDDEKARRRIVNYGPGQQTEQERAVHERAAPDEEGRNDRGSTGANPGDIVVGKYRFRA</sequence>
<evidence type="ECO:0000313" key="3">
    <source>
        <dbReference type="EnsemblMetazoa" id="ISCW010613-PA"/>
    </source>
</evidence>
<dbReference type="EMBL" id="DS870771">
    <property type="protein sequence ID" value="EEC14617.1"/>
    <property type="molecule type" value="Genomic_DNA"/>
</dbReference>
<organism>
    <name type="scientific">Ixodes scapularis</name>
    <name type="common">Black-legged tick</name>
    <name type="synonym">Deer tick</name>
    <dbReference type="NCBI Taxonomy" id="6945"/>
    <lineage>
        <taxon>Eukaryota</taxon>
        <taxon>Metazoa</taxon>
        <taxon>Ecdysozoa</taxon>
        <taxon>Arthropoda</taxon>
        <taxon>Chelicerata</taxon>
        <taxon>Arachnida</taxon>
        <taxon>Acari</taxon>
        <taxon>Parasitiformes</taxon>
        <taxon>Ixodida</taxon>
        <taxon>Ixodoidea</taxon>
        <taxon>Ixodidae</taxon>
        <taxon>Ixodinae</taxon>
        <taxon>Ixodes</taxon>
    </lineage>
</organism>
<accession>B7Q6Z5</accession>
<feature type="compositionally biased region" description="Basic and acidic residues" evidence="1">
    <location>
        <begin position="58"/>
        <end position="77"/>
    </location>
</feature>
<gene>
    <name evidence="2" type="ORF">IscW_ISCW010613</name>
</gene>
<evidence type="ECO:0000313" key="2">
    <source>
        <dbReference type="EMBL" id="EEC14617.1"/>
    </source>
</evidence>
<name>B7Q6Z5_IXOSC</name>
<evidence type="ECO:0000313" key="4">
    <source>
        <dbReference type="Proteomes" id="UP000001555"/>
    </source>
</evidence>
<feature type="region of interest" description="Disordered" evidence="1">
    <location>
        <begin position="1"/>
        <end position="96"/>
    </location>
</feature>
<dbReference type="AlphaFoldDB" id="B7Q6Z5"/>
<dbReference type="EnsemblMetazoa" id="ISCW010613-RA">
    <property type="protein sequence ID" value="ISCW010613-PA"/>
    <property type="gene ID" value="ISCW010613"/>
</dbReference>
<reference evidence="2 4" key="1">
    <citation type="submission" date="2008-03" db="EMBL/GenBank/DDBJ databases">
        <title>Annotation of Ixodes scapularis.</title>
        <authorList>
            <consortium name="Ixodes scapularis Genome Project Consortium"/>
            <person name="Caler E."/>
            <person name="Hannick L.I."/>
            <person name="Bidwell S."/>
            <person name="Joardar V."/>
            <person name="Thiagarajan M."/>
            <person name="Amedeo P."/>
            <person name="Galinsky K.J."/>
            <person name="Schobel S."/>
            <person name="Inman J."/>
            <person name="Hostetler J."/>
            <person name="Miller J."/>
            <person name="Hammond M."/>
            <person name="Megy K."/>
            <person name="Lawson D."/>
            <person name="Kodira C."/>
            <person name="Sutton G."/>
            <person name="Meyer J."/>
            <person name="Hill C.A."/>
            <person name="Birren B."/>
            <person name="Nene V."/>
            <person name="Collins F."/>
            <person name="Alarcon-Chaidez F."/>
            <person name="Wikel S."/>
            <person name="Strausberg R."/>
        </authorList>
    </citation>
    <scope>NUCLEOTIDE SEQUENCE [LARGE SCALE GENOMIC DNA]</scope>
    <source>
        <strain evidence="4">Wikel</strain>
        <strain evidence="2">Wikel colony</strain>
    </source>
</reference>
<evidence type="ECO:0000256" key="1">
    <source>
        <dbReference type="SAM" id="MobiDB-lite"/>
    </source>
</evidence>
<keyword evidence="4" id="KW-1185">Reference proteome</keyword>
<protein>
    <submittedName>
        <fullName evidence="2 3">Uncharacterized protein</fullName>
    </submittedName>
</protein>
<dbReference type="VEuPathDB" id="VectorBase:ISCW010613"/>
<dbReference type="PaxDb" id="6945-B7Q6Z5"/>